<reference evidence="2 3" key="1">
    <citation type="submission" date="2024-01" db="EMBL/GenBank/DDBJ databases">
        <title>Comparative genomics of Cryptococcus and Kwoniella reveals pathogenesis evolution and contrasting modes of karyotype evolution via chromosome fusion or intercentromeric recombination.</title>
        <authorList>
            <person name="Coelho M.A."/>
            <person name="David-Palma M."/>
            <person name="Shea T."/>
            <person name="Bowers K."/>
            <person name="McGinley-Smith S."/>
            <person name="Mohammad A.W."/>
            <person name="Gnirke A."/>
            <person name="Yurkov A.M."/>
            <person name="Nowrousian M."/>
            <person name="Sun S."/>
            <person name="Cuomo C.A."/>
            <person name="Heitman J."/>
        </authorList>
    </citation>
    <scope>NUCLEOTIDE SEQUENCE [LARGE SCALE GENOMIC DNA]</scope>
    <source>
        <strain evidence="2 3">7685027</strain>
    </source>
</reference>
<keyword evidence="3" id="KW-1185">Reference proteome</keyword>
<feature type="compositionally biased region" description="Polar residues" evidence="1">
    <location>
        <begin position="61"/>
        <end position="73"/>
    </location>
</feature>
<accession>A0ABZ2B042</accession>
<dbReference type="EMBL" id="CP143815">
    <property type="protein sequence ID" value="WVO24160.1"/>
    <property type="molecule type" value="Genomic_DNA"/>
</dbReference>
<gene>
    <name evidence="2" type="ORF">IAS62_005524</name>
</gene>
<dbReference type="GeneID" id="89992294"/>
<protein>
    <submittedName>
        <fullName evidence="2">Uncharacterized protein</fullName>
    </submittedName>
</protein>
<name>A0ABZ2B042_9TREE</name>
<dbReference type="Proteomes" id="UP001432216">
    <property type="component" value="Chromosome 10"/>
</dbReference>
<sequence>MRHTSTISLLNSSLQALPNGIIPPKPMQMKVKLDCDYRSIPYISTALSPSWTKGRKHENLPMTSPLCQSPKWS</sequence>
<feature type="region of interest" description="Disordered" evidence="1">
    <location>
        <begin position="53"/>
        <end position="73"/>
    </location>
</feature>
<evidence type="ECO:0000313" key="3">
    <source>
        <dbReference type="Proteomes" id="UP001432216"/>
    </source>
</evidence>
<evidence type="ECO:0000313" key="2">
    <source>
        <dbReference type="EMBL" id="WVO24160.1"/>
    </source>
</evidence>
<evidence type="ECO:0000256" key="1">
    <source>
        <dbReference type="SAM" id="MobiDB-lite"/>
    </source>
</evidence>
<proteinExistence type="predicted"/>
<organism evidence="2 3">
    <name type="scientific">Cryptococcus decagattii</name>
    <dbReference type="NCBI Taxonomy" id="1859122"/>
    <lineage>
        <taxon>Eukaryota</taxon>
        <taxon>Fungi</taxon>
        <taxon>Dikarya</taxon>
        <taxon>Basidiomycota</taxon>
        <taxon>Agaricomycotina</taxon>
        <taxon>Tremellomycetes</taxon>
        <taxon>Tremellales</taxon>
        <taxon>Cryptococcaceae</taxon>
        <taxon>Cryptococcus</taxon>
        <taxon>Cryptococcus gattii species complex</taxon>
    </lineage>
</organism>
<dbReference type="RefSeq" id="XP_064723399.1">
    <property type="nucleotide sequence ID" value="XM_064867327.1"/>
</dbReference>